<name>A0A5B7GZE2_PORTR</name>
<protein>
    <submittedName>
        <fullName evidence="1">Uncharacterized protein</fullName>
    </submittedName>
</protein>
<comment type="caution">
    <text evidence="1">The sequence shown here is derived from an EMBL/GenBank/DDBJ whole genome shotgun (WGS) entry which is preliminary data.</text>
</comment>
<evidence type="ECO:0000313" key="1">
    <source>
        <dbReference type="EMBL" id="MPC62979.1"/>
    </source>
</evidence>
<keyword evidence="2" id="KW-1185">Reference proteome</keyword>
<dbReference type="Proteomes" id="UP000324222">
    <property type="component" value="Unassembled WGS sequence"/>
</dbReference>
<dbReference type="OrthoDB" id="6373657at2759"/>
<proteinExistence type="predicted"/>
<sequence>MACRVATVLQHDAEGVAQRRLRLALVQDDELLCCNPWLLRLQLAVRSITTRQTHRRLEPRKRQVAWYAAATDYQPLDASLQQPRADGVLLQRIRLGFCTKEELYDGFEGQECEHCGRQSRRPLLHYLLSCPVTAPTHPACSQRPPRQT</sequence>
<evidence type="ECO:0000313" key="2">
    <source>
        <dbReference type="Proteomes" id="UP000324222"/>
    </source>
</evidence>
<organism evidence="1 2">
    <name type="scientific">Portunus trituberculatus</name>
    <name type="common">Swimming crab</name>
    <name type="synonym">Neptunus trituberculatus</name>
    <dbReference type="NCBI Taxonomy" id="210409"/>
    <lineage>
        <taxon>Eukaryota</taxon>
        <taxon>Metazoa</taxon>
        <taxon>Ecdysozoa</taxon>
        <taxon>Arthropoda</taxon>
        <taxon>Crustacea</taxon>
        <taxon>Multicrustacea</taxon>
        <taxon>Malacostraca</taxon>
        <taxon>Eumalacostraca</taxon>
        <taxon>Eucarida</taxon>
        <taxon>Decapoda</taxon>
        <taxon>Pleocyemata</taxon>
        <taxon>Brachyura</taxon>
        <taxon>Eubrachyura</taxon>
        <taxon>Portunoidea</taxon>
        <taxon>Portunidae</taxon>
        <taxon>Portuninae</taxon>
        <taxon>Portunus</taxon>
    </lineage>
</organism>
<accession>A0A5B7GZE2</accession>
<reference evidence="1 2" key="1">
    <citation type="submission" date="2019-05" db="EMBL/GenBank/DDBJ databases">
        <title>Another draft genome of Portunus trituberculatus and its Hox gene families provides insights of decapod evolution.</title>
        <authorList>
            <person name="Jeong J.-H."/>
            <person name="Song I."/>
            <person name="Kim S."/>
            <person name="Choi T."/>
            <person name="Kim D."/>
            <person name="Ryu S."/>
            <person name="Kim W."/>
        </authorList>
    </citation>
    <scope>NUCLEOTIDE SEQUENCE [LARGE SCALE GENOMIC DNA]</scope>
    <source>
        <tissue evidence="1">Muscle</tissue>
    </source>
</reference>
<dbReference type="AlphaFoldDB" id="A0A5B7GZE2"/>
<gene>
    <name evidence="1" type="ORF">E2C01_057071</name>
</gene>
<dbReference type="EMBL" id="VSRR010020287">
    <property type="protein sequence ID" value="MPC62979.1"/>
    <property type="molecule type" value="Genomic_DNA"/>
</dbReference>